<reference evidence="8 9" key="1">
    <citation type="journal article" date="2021" name="Nat. Commun.">
        <title>Incipient diploidization of the medicinal plant Perilla within 10,000 years.</title>
        <authorList>
            <person name="Zhang Y."/>
            <person name="Shen Q."/>
            <person name="Leng L."/>
            <person name="Zhang D."/>
            <person name="Chen S."/>
            <person name="Shi Y."/>
            <person name="Ning Z."/>
            <person name="Chen S."/>
        </authorList>
    </citation>
    <scope>NUCLEOTIDE SEQUENCE [LARGE SCALE GENOMIC DNA]</scope>
    <source>
        <strain evidence="9">cv. PC099</strain>
    </source>
</reference>
<evidence type="ECO:0000313" key="8">
    <source>
        <dbReference type="EMBL" id="KAH6835751.1"/>
    </source>
</evidence>
<keyword evidence="5" id="KW-0539">Nucleus</keyword>
<keyword evidence="3" id="KW-0238">DNA-binding</keyword>
<comment type="subcellular location">
    <subcellularLocation>
        <location evidence="1">Nucleus</location>
    </subcellularLocation>
</comment>
<dbReference type="GO" id="GO:0003677">
    <property type="term" value="F:DNA binding"/>
    <property type="evidence" value="ECO:0007669"/>
    <property type="project" value="UniProtKB-KW"/>
</dbReference>
<feature type="region of interest" description="Disordered" evidence="6">
    <location>
        <begin position="481"/>
        <end position="519"/>
    </location>
</feature>
<accession>A0AAD4PDY6</accession>
<feature type="compositionally biased region" description="Basic and acidic residues" evidence="6">
    <location>
        <begin position="179"/>
        <end position="200"/>
    </location>
</feature>
<evidence type="ECO:0000256" key="3">
    <source>
        <dbReference type="ARBA" id="ARBA00023125"/>
    </source>
</evidence>
<sequence>MGSENPDWLPVDWKVSVKIRKFGRRDKYYIHPSTGLTLSSKPEVLRYLETSGKSSNSKETNKINIKKTVAEQLPPGWIKEIKIKKNKGKTRRDLYYIDPVNGKQFRSMPEVFRYLKSKDSGEAEPKPDDKGHTSMELVDPSQSSSAQAKGQRSIVKKGDKNMTERERIKSGPAAAASKNIEKALVEESCKESDSVTEKLQNKLPCANGEERQNGGRRISKRLAGIKLQDDAKDHTLQSGSETAAENNMKIPEKKGLEQREKKNICTEETQQHEPPASQKKRKPTNGKLMNNLPRRTSKRLACLEVDQSVEVKTSDQGGASARLSSNGEVDSTKNAGTCGQSDEPEIDNSVKFGGMDSDEQCRTENPTNDKQKEATADENLSPEEHKSVGAVHHEDEKHEKHLDSSLKNLLMDPCIEFAIKTLTGAIPIEDVNKADDNPVSSNQRLGCSSASPCGDIWSDPCFEFAVKTLTGEMPADDDGLKFQISYKKPPSSSGLDSGPLPKNAVMKQEGVWHPPFARS</sequence>
<dbReference type="InterPro" id="IPR001739">
    <property type="entry name" value="Methyl_CpG_DNA-bd"/>
</dbReference>
<evidence type="ECO:0000259" key="7">
    <source>
        <dbReference type="PROSITE" id="PS50982"/>
    </source>
</evidence>
<evidence type="ECO:0000256" key="4">
    <source>
        <dbReference type="ARBA" id="ARBA00023163"/>
    </source>
</evidence>
<feature type="compositionally biased region" description="Polar residues" evidence="6">
    <location>
        <begin position="310"/>
        <end position="340"/>
    </location>
</feature>
<feature type="compositionally biased region" description="Basic and acidic residues" evidence="6">
    <location>
        <begin position="382"/>
        <end position="400"/>
    </location>
</feature>
<organism evidence="8 9">
    <name type="scientific">Perilla frutescens var. hirtella</name>
    <name type="common">Perilla citriodora</name>
    <name type="synonym">Perilla setoyensis</name>
    <dbReference type="NCBI Taxonomy" id="608512"/>
    <lineage>
        <taxon>Eukaryota</taxon>
        <taxon>Viridiplantae</taxon>
        <taxon>Streptophyta</taxon>
        <taxon>Embryophyta</taxon>
        <taxon>Tracheophyta</taxon>
        <taxon>Spermatophyta</taxon>
        <taxon>Magnoliopsida</taxon>
        <taxon>eudicotyledons</taxon>
        <taxon>Gunneridae</taxon>
        <taxon>Pentapetalae</taxon>
        <taxon>asterids</taxon>
        <taxon>lamiids</taxon>
        <taxon>Lamiales</taxon>
        <taxon>Lamiaceae</taxon>
        <taxon>Nepetoideae</taxon>
        <taxon>Elsholtzieae</taxon>
        <taxon>Perilla</taxon>
    </lineage>
</organism>
<feature type="compositionally biased region" description="Basic and acidic residues" evidence="6">
    <location>
        <begin position="116"/>
        <end position="133"/>
    </location>
</feature>
<feature type="region of interest" description="Disordered" evidence="6">
    <location>
        <begin position="115"/>
        <end position="400"/>
    </location>
</feature>
<evidence type="ECO:0000256" key="5">
    <source>
        <dbReference type="ARBA" id="ARBA00023242"/>
    </source>
</evidence>
<dbReference type="Proteomes" id="UP001190926">
    <property type="component" value="Unassembled WGS sequence"/>
</dbReference>
<name>A0AAD4PDY6_PERFH</name>
<feature type="compositionally biased region" description="Polar residues" evidence="6">
    <location>
        <begin position="140"/>
        <end position="150"/>
    </location>
</feature>
<evidence type="ECO:0000256" key="1">
    <source>
        <dbReference type="ARBA" id="ARBA00004123"/>
    </source>
</evidence>
<dbReference type="InterPro" id="IPR038945">
    <property type="entry name" value="MBD13-like"/>
</dbReference>
<dbReference type="GO" id="GO:0005634">
    <property type="term" value="C:nucleus"/>
    <property type="evidence" value="ECO:0007669"/>
    <property type="project" value="UniProtKB-SubCell"/>
</dbReference>
<dbReference type="PANTHER" id="PTHR34067">
    <property type="entry name" value="OS04G0193200 PROTEIN"/>
    <property type="match status" value="1"/>
</dbReference>
<feature type="compositionally biased region" description="Basic and acidic residues" evidence="6">
    <location>
        <begin position="156"/>
        <end position="169"/>
    </location>
</feature>
<feature type="compositionally biased region" description="Polar residues" evidence="6">
    <location>
        <begin position="236"/>
        <end position="245"/>
    </location>
</feature>
<feature type="domain" description="MBD" evidence="7">
    <location>
        <begin position="63"/>
        <end position="136"/>
    </location>
</feature>
<proteinExistence type="predicted"/>
<dbReference type="Gene3D" id="3.30.890.10">
    <property type="entry name" value="Methyl-cpg-binding Protein 2, Chain A"/>
    <property type="match status" value="2"/>
</dbReference>
<keyword evidence="2" id="KW-0805">Transcription regulation</keyword>
<dbReference type="PANTHER" id="PTHR34067:SF20">
    <property type="entry name" value="OS08G0206700 PROTEIN"/>
    <property type="match status" value="1"/>
</dbReference>
<dbReference type="SMART" id="SM00391">
    <property type="entry name" value="MBD"/>
    <property type="match status" value="1"/>
</dbReference>
<dbReference type="PROSITE" id="PS50982">
    <property type="entry name" value="MBD"/>
    <property type="match status" value="2"/>
</dbReference>
<keyword evidence="9" id="KW-1185">Reference proteome</keyword>
<dbReference type="SUPFAM" id="SSF54171">
    <property type="entry name" value="DNA-binding domain"/>
    <property type="match status" value="2"/>
</dbReference>
<dbReference type="InterPro" id="IPR016177">
    <property type="entry name" value="DNA-bd_dom_sf"/>
</dbReference>
<feature type="compositionally biased region" description="Basic and acidic residues" evidence="6">
    <location>
        <begin position="359"/>
        <end position="375"/>
    </location>
</feature>
<comment type="caution">
    <text evidence="8">The sequence shown here is derived from an EMBL/GenBank/DDBJ whole genome shotgun (WGS) entry which is preliminary data.</text>
</comment>
<gene>
    <name evidence="8" type="ORF">C2S53_002940</name>
</gene>
<feature type="compositionally biased region" description="Low complexity" evidence="6">
    <location>
        <begin position="489"/>
        <end position="501"/>
    </location>
</feature>
<evidence type="ECO:0000256" key="2">
    <source>
        <dbReference type="ARBA" id="ARBA00023015"/>
    </source>
</evidence>
<feature type="domain" description="MBD" evidence="7">
    <location>
        <begin position="1"/>
        <end position="62"/>
    </location>
</feature>
<evidence type="ECO:0000256" key="6">
    <source>
        <dbReference type="SAM" id="MobiDB-lite"/>
    </source>
</evidence>
<dbReference type="AlphaFoldDB" id="A0AAD4PDY6"/>
<protein>
    <submittedName>
        <fullName evidence="8">Methyl-CPG-binding domain protein 13</fullName>
    </submittedName>
</protein>
<dbReference type="Pfam" id="PF01429">
    <property type="entry name" value="MBD"/>
    <property type="match status" value="2"/>
</dbReference>
<dbReference type="EMBL" id="SDAM02000032">
    <property type="protein sequence ID" value="KAH6835751.1"/>
    <property type="molecule type" value="Genomic_DNA"/>
</dbReference>
<feature type="compositionally biased region" description="Basic and acidic residues" evidence="6">
    <location>
        <begin position="250"/>
        <end position="271"/>
    </location>
</feature>
<keyword evidence="4" id="KW-0804">Transcription</keyword>
<evidence type="ECO:0000313" key="9">
    <source>
        <dbReference type="Proteomes" id="UP001190926"/>
    </source>
</evidence>